<sequence>MHQLAGLDVESLGVPVVWPDADDRERSGEPITVGVPWGALHMTAVAGRLFSELGYRVVAADWLTVRNAR</sequence>
<keyword evidence="2" id="KW-1185">Reference proteome</keyword>
<dbReference type="RefSeq" id="WP_344859231.1">
    <property type="nucleotide sequence ID" value="NZ_BAAAUT010000018.1"/>
</dbReference>
<accession>A0ABP6N2J2</accession>
<proteinExistence type="predicted"/>
<protein>
    <submittedName>
        <fullName evidence="1">Uncharacterized protein</fullName>
    </submittedName>
</protein>
<evidence type="ECO:0000313" key="1">
    <source>
        <dbReference type="EMBL" id="GAA3134441.1"/>
    </source>
</evidence>
<organism evidence="1 2">
    <name type="scientific">Planomonospora alba</name>
    <dbReference type="NCBI Taxonomy" id="161354"/>
    <lineage>
        <taxon>Bacteria</taxon>
        <taxon>Bacillati</taxon>
        <taxon>Actinomycetota</taxon>
        <taxon>Actinomycetes</taxon>
        <taxon>Streptosporangiales</taxon>
        <taxon>Streptosporangiaceae</taxon>
        <taxon>Planomonospora</taxon>
    </lineage>
</organism>
<dbReference type="Proteomes" id="UP001500320">
    <property type="component" value="Unassembled WGS sequence"/>
</dbReference>
<dbReference type="EMBL" id="BAAAUT010000018">
    <property type="protein sequence ID" value="GAA3134441.1"/>
    <property type="molecule type" value="Genomic_DNA"/>
</dbReference>
<gene>
    <name evidence="1" type="ORF">GCM10010466_26470</name>
</gene>
<comment type="caution">
    <text evidence="1">The sequence shown here is derived from an EMBL/GenBank/DDBJ whole genome shotgun (WGS) entry which is preliminary data.</text>
</comment>
<evidence type="ECO:0000313" key="2">
    <source>
        <dbReference type="Proteomes" id="UP001500320"/>
    </source>
</evidence>
<reference evidence="2" key="1">
    <citation type="journal article" date="2019" name="Int. J. Syst. Evol. Microbiol.">
        <title>The Global Catalogue of Microorganisms (GCM) 10K type strain sequencing project: providing services to taxonomists for standard genome sequencing and annotation.</title>
        <authorList>
            <consortium name="The Broad Institute Genomics Platform"/>
            <consortium name="The Broad Institute Genome Sequencing Center for Infectious Disease"/>
            <person name="Wu L."/>
            <person name="Ma J."/>
        </authorList>
    </citation>
    <scope>NUCLEOTIDE SEQUENCE [LARGE SCALE GENOMIC DNA]</scope>
    <source>
        <strain evidence="2">JCM 9373</strain>
    </source>
</reference>
<name>A0ABP6N2J2_9ACTN</name>